<evidence type="ECO:0000313" key="2">
    <source>
        <dbReference type="EMBL" id="PHI13655.1"/>
    </source>
</evidence>
<evidence type="ECO:0000313" key="3">
    <source>
        <dbReference type="Proteomes" id="UP000221852"/>
    </source>
</evidence>
<gene>
    <name evidence="2" type="ORF">CBG59_08175</name>
</gene>
<sequence length="330" mass="37176">MKFNGITKKGREYLAKIQAENKPINFSKIKIGDGRLDNYDNPAELEHLINQKVDKGILTLNQENDTVILTTNIDNVSLRTGYYPREIGVFVNDNGQEIMYYYMNDGDETSWIPPETDGPFKIELKLNLIASNAQSITVPNSGKDLYITKEFLEANYTQKGGYTGTAQEIDDRVVSALGKEDGKFPLTEAVKGNVYYFTGNKKFYICKESQNRRVSVPDGNFEELSIWENRKRLENLISSRNEGRNTILKIGNVVIENITIPGTVGIRTAILKTSFKNIISVSLTSYITYGQQVDSIQSIHDSNSYILSNKSLRFYCNGNQTVDICVIGLI</sequence>
<feature type="domain" description="Phage tail fibre protein N-terminal" evidence="1">
    <location>
        <begin position="6"/>
        <end position="94"/>
    </location>
</feature>
<name>A0A2C6CC01_FUSNP</name>
<reference evidence="2 3" key="1">
    <citation type="submission" date="2017-06" db="EMBL/GenBank/DDBJ databases">
        <title>Draft genome sequence of Fusobacterium nucleatum subsp. polymorphum KCOM 1330 (=ChDC F330).</title>
        <authorList>
            <person name="Kook J.-K."/>
            <person name="Park S.-N."/>
            <person name="Lim Y.K."/>
            <person name="Roh H."/>
        </authorList>
    </citation>
    <scope>NUCLEOTIDE SEQUENCE [LARGE SCALE GENOMIC DNA]</scope>
    <source>
        <strain evidence="3">KCOM 1330 (ChDC F330)</strain>
    </source>
</reference>
<dbReference type="InterPro" id="IPR022225">
    <property type="entry name" value="Phage_tail_fibre_N"/>
</dbReference>
<proteinExistence type="predicted"/>
<organism evidence="2 3">
    <name type="scientific">Fusobacterium nucleatum subsp. polymorphum</name>
    <name type="common">Fusobacterium polymorphum</name>
    <dbReference type="NCBI Taxonomy" id="76857"/>
    <lineage>
        <taxon>Bacteria</taxon>
        <taxon>Fusobacteriati</taxon>
        <taxon>Fusobacteriota</taxon>
        <taxon>Fusobacteriia</taxon>
        <taxon>Fusobacteriales</taxon>
        <taxon>Fusobacteriaceae</taxon>
        <taxon>Fusobacterium</taxon>
    </lineage>
</organism>
<dbReference type="EMBL" id="NIRQ01000001">
    <property type="protein sequence ID" value="PHI13655.1"/>
    <property type="molecule type" value="Genomic_DNA"/>
</dbReference>
<evidence type="ECO:0000259" key="1">
    <source>
        <dbReference type="Pfam" id="PF12571"/>
    </source>
</evidence>
<dbReference type="Proteomes" id="UP000221852">
    <property type="component" value="Unassembled WGS sequence"/>
</dbReference>
<comment type="caution">
    <text evidence="2">The sequence shown here is derived from an EMBL/GenBank/DDBJ whole genome shotgun (WGS) entry which is preliminary data.</text>
</comment>
<dbReference type="Pfam" id="PF12571">
    <property type="entry name" value="Phage_tail_fib"/>
    <property type="match status" value="1"/>
</dbReference>
<dbReference type="AlphaFoldDB" id="A0A2C6CC01"/>
<dbReference type="RefSeq" id="WP_098994741.1">
    <property type="nucleotide sequence ID" value="NZ_CP084159.1"/>
</dbReference>
<protein>
    <recommendedName>
        <fullName evidence="1">Phage tail fibre protein N-terminal domain-containing protein</fullName>
    </recommendedName>
</protein>
<accession>A0A2C6CC01</accession>